<keyword evidence="3" id="KW-1185">Reference proteome</keyword>
<dbReference type="Gene3D" id="1.10.10.1320">
    <property type="entry name" value="Anti-sigma factor, zinc-finger domain"/>
    <property type="match status" value="1"/>
</dbReference>
<dbReference type="SUPFAM" id="SSF51182">
    <property type="entry name" value="RmlC-like cupins"/>
    <property type="match status" value="1"/>
</dbReference>
<dbReference type="Proteomes" id="UP000241222">
    <property type="component" value="Unassembled WGS sequence"/>
</dbReference>
<evidence type="ECO:0000313" key="2">
    <source>
        <dbReference type="EMBL" id="PSU33559.1"/>
    </source>
</evidence>
<name>A0A2T3IYB0_9GAMM</name>
<dbReference type="InterPro" id="IPR014710">
    <property type="entry name" value="RmlC-like_jellyroll"/>
</dbReference>
<dbReference type="InterPro" id="IPR041916">
    <property type="entry name" value="Anti_sigma_zinc_sf"/>
</dbReference>
<dbReference type="EMBL" id="PYMH01000005">
    <property type="protein sequence ID" value="PSU33559.1"/>
    <property type="molecule type" value="Genomic_DNA"/>
</dbReference>
<organism evidence="2 3">
    <name type="scientific">Photobacterium lutimaris</name>
    <dbReference type="NCBI Taxonomy" id="388278"/>
    <lineage>
        <taxon>Bacteria</taxon>
        <taxon>Pseudomonadati</taxon>
        <taxon>Pseudomonadota</taxon>
        <taxon>Gammaproteobacteria</taxon>
        <taxon>Vibrionales</taxon>
        <taxon>Vibrionaceae</taxon>
        <taxon>Photobacterium</taxon>
    </lineage>
</organism>
<dbReference type="InterPro" id="IPR012807">
    <property type="entry name" value="Anti-sigma_ChrR"/>
</dbReference>
<dbReference type="RefSeq" id="WP_107349194.1">
    <property type="nucleotide sequence ID" value="NZ_PYMH01000005.1"/>
</dbReference>
<feature type="domain" description="ChrR-like cupin" evidence="1">
    <location>
        <begin position="114"/>
        <end position="201"/>
    </location>
</feature>
<sequence length="225" mass="25214">MANIRFHPNYDLLRHYACGELESPSSIMLNAHLEFCPHCRQKLASIEAEQASQLEKSEPVPLSPSLNAMMMDIMAQEAVDIPVPDKAPACQLALEDKAYSLPSILQQHNDKIGPWSRLPGNIKRAQVDVCGDSQMNFIYMDSNSALPEHTHQGQEITLVLAGEFYDESGTYQPGDFIVQTKEHKHLPRTRDGQDCLCLTLLNAPLHFTSGLATLLNPFSQLFFRH</sequence>
<protein>
    <submittedName>
        <fullName evidence="2">Transcriptional activator ChrR</fullName>
    </submittedName>
</protein>
<dbReference type="NCBIfam" id="TIGR02451">
    <property type="entry name" value="anti_sig_ChrR"/>
    <property type="match status" value="1"/>
</dbReference>
<evidence type="ECO:0000259" key="1">
    <source>
        <dbReference type="Pfam" id="PF12973"/>
    </source>
</evidence>
<accession>A0A2T3IYB0</accession>
<dbReference type="InterPro" id="IPR025979">
    <property type="entry name" value="ChrR-like_cupin_dom"/>
</dbReference>
<dbReference type="CDD" id="cd20301">
    <property type="entry name" value="cupin_ChrR"/>
    <property type="match status" value="1"/>
</dbReference>
<gene>
    <name evidence="2" type="ORF">C9I99_12335</name>
</gene>
<reference evidence="2 3" key="1">
    <citation type="submission" date="2018-03" db="EMBL/GenBank/DDBJ databases">
        <title>Whole genome sequencing of Histamine producing bacteria.</title>
        <authorList>
            <person name="Butler K."/>
        </authorList>
    </citation>
    <scope>NUCLEOTIDE SEQUENCE [LARGE SCALE GENOMIC DNA]</scope>
    <source>
        <strain evidence="2 3">JCM 13586</strain>
    </source>
</reference>
<dbReference type="InterPro" id="IPR011051">
    <property type="entry name" value="RmlC_Cupin_sf"/>
</dbReference>
<comment type="caution">
    <text evidence="2">The sequence shown here is derived from an EMBL/GenBank/DDBJ whole genome shotgun (WGS) entry which is preliminary data.</text>
</comment>
<dbReference type="Pfam" id="PF12973">
    <property type="entry name" value="Cupin_7"/>
    <property type="match status" value="1"/>
</dbReference>
<dbReference type="AlphaFoldDB" id="A0A2T3IYB0"/>
<proteinExistence type="predicted"/>
<dbReference type="Gene3D" id="2.60.120.10">
    <property type="entry name" value="Jelly Rolls"/>
    <property type="match status" value="1"/>
</dbReference>
<dbReference type="OrthoDB" id="2988517at2"/>
<evidence type="ECO:0000313" key="3">
    <source>
        <dbReference type="Proteomes" id="UP000241222"/>
    </source>
</evidence>